<protein>
    <recommendedName>
        <fullName evidence="3">SipW-cognate class signal peptide</fullName>
    </recommendedName>
</protein>
<evidence type="ECO:0008006" key="3">
    <source>
        <dbReference type="Google" id="ProtNLM"/>
    </source>
</evidence>
<dbReference type="OrthoDB" id="202775at2157"/>
<dbReference type="Proteomes" id="UP000324020">
    <property type="component" value="Unassembled WGS sequence"/>
</dbReference>
<accession>A0A1G7QWB4</accession>
<sequence>MTQKDTHLTRREALAGVGAVGFVTLGAASGRSTGSWNEYSDYTYAQSDSTPPWDLLVGWRRTENGTQVDSSPTDAEDDVESDGIRLVDLENALPGDYGTASVGLQLDDPAGAAPDGVRVWFRLKLPDPLDDPASVALAERIHLDIRYDTGLLGIGACAGAESDFAGYGREIAKGTLADLVAGPLADGIELDPTRLGDGCLTTDERRCLIFTWEFDSTGGNAGKGGIVDFDVDFVADECGTEGNPFEGNAVTGGDATGGSA</sequence>
<dbReference type="EMBL" id="FNBO01000013">
    <property type="protein sequence ID" value="SDG02795.1"/>
    <property type="molecule type" value="Genomic_DNA"/>
</dbReference>
<organism evidence="1 2">
    <name type="scientific">Halorubrum xinjiangense</name>
    <dbReference type="NCBI Taxonomy" id="261291"/>
    <lineage>
        <taxon>Archaea</taxon>
        <taxon>Methanobacteriati</taxon>
        <taxon>Methanobacteriota</taxon>
        <taxon>Stenosarchaea group</taxon>
        <taxon>Halobacteria</taxon>
        <taxon>Halobacteriales</taxon>
        <taxon>Haloferacaceae</taxon>
        <taxon>Halorubrum</taxon>
    </lineage>
</organism>
<evidence type="ECO:0000313" key="1">
    <source>
        <dbReference type="EMBL" id="SDG02795.1"/>
    </source>
</evidence>
<name>A0A1G7QWB4_9EURY</name>
<evidence type="ECO:0000313" key="2">
    <source>
        <dbReference type="Proteomes" id="UP000324020"/>
    </source>
</evidence>
<dbReference type="RefSeq" id="WP_149799507.1">
    <property type="nucleotide sequence ID" value="NZ_FNBO01000013.1"/>
</dbReference>
<gene>
    <name evidence="1" type="ORF">SAMN04488067_11313</name>
</gene>
<proteinExistence type="predicted"/>
<reference evidence="1 2" key="1">
    <citation type="submission" date="2016-10" db="EMBL/GenBank/DDBJ databases">
        <authorList>
            <person name="Varghese N."/>
            <person name="Submissions S."/>
        </authorList>
    </citation>
    <scope>NUCLEOTIDE SEQUENCE [LARGE SCALE GENOMIC DNA]</scope>
    <source>
        <strain evidence="1 2">CGMCC 1.3527</strain>
    </source>
</reference>
<keyword evidence="2" id="KW-1185">Reference proteome</keyword>
<dbReference type="AlphaFoldDB" id="A0A1G7QWB4"/>